<proteinExistence type="predicted"/>
<gene>
    <name evidence="1" type="ORF">NE632_06110</name>
</gene>
<dbReference type="Proteomes" id="UP001206236">
    <property type="component" value="Unassembled WGS sequence"/>
</dbReference>
<protein>
    <submittedName>
        <fullName evidence="1">Uncharacterized protein</fullName>
    </submittedName>
</protein>
<accession>A0AAW5KK28</accession>
<dbReference type="EMBL" id="JANGCN010000010">
    <property type="protein sequence ID" value="MCQ5152880.1"/>
    <property type="molecule type" value="Genomic_DNA"/>
</dbReference>
<dbReference type="AlphaFoldDB" id="A0AAW5KK28"/>
<evidence type="ECO:0000313" key="1">
    <source>
        <dbReference type="EMBL" id="MCQ5152880.1"/>
    </source>
</evidence>
<evidence type="ECO:0000313" key="2">
    <source>
        <dbReference type="Proteomes" id="UP001206236"/>
    </source>
</evidence>
<organism evidence="1 2">
    <name type="scientific">Ruminococcus bicirculans</name>
    <name type="common">ex Wegman et al. 2014</name>
    <dbReference type="NCBI Taxonomy" id="1160721"/>
    <lineage>
        <taxon>Bacteria</taxon>
        <taxon>Bacillati</taxon>
        <taxon>Bacillota</taxon>
        <taxon>Clostridia</taxon>
        <taxon>Eubacteriales</taxon>
        <taxon>Oscillospiraceae</taxon>
        <taxon>Ruminococcus</taxon>
    </lineage>
</organism>
<comment type="caution">
    <text evidence="1">The sequence shown here is derived from an EMBL/GenBank/DDBJ whole genome shotgun (WGS) entry which is preliminary data.</text>
</comment>
<name>A0AAW5KK28_9FIRM</name>
<sequence>MIKDIINSNEAVLPNTKQIEVLKENFPACFKEDGSFDIERFKEYLNDSLTVTNEGYELKFLGKNYARLLTSVDTTTVVVPDEEHNNKPENKDSQNIYISGDNLDGLKQLLKSYQGKVKCIYIDIKTPRLIQFNFSSTDFAA</sequence>
<dbReference type="RefSeq" id="WP_256321879.1">
    <property type="nucleotide sequence ID" value="NZ_JANGCN010000010.1"/>
</dbReference>
<reference evidence="1" key="1">
    <citation type="submission" date="2022-06" db="EMBL/GenBank/DDBJ databases">
        <title>Isolation of gut microbiota from human fecal samples.</title>
        <authorList>
            <person name="Pamer E.G."/>
            <person name="Barat B."/>
            <person name="Waligurski E."/>
            <person name="Medina S."/>
            <person name="Paddock L."/>
            <person name="Mostad J."/>
        </authorList>
    </citation>
    <scope>NUCLEOTIDE SEQUENCE</scope>
    <source>
        <strain evidence="1">DFI.5.57</strain>
    </source>
</reference>